<organism evidence="1 2">
    <name type="scientific">Penicillium cinerascens</name>
    <dbReference type="NCBI Taxonomy" id="70096"/>
    <lineage>
        <taxon>Eukaryota</taxon>
        <taxon>Fungi</taxon>
        <taxon>Dikarya</taxon>
        <taxon>Ascomycota</taxon>
        <taxon>Pezizomycotina</taxon>
        <taxon>Eurotiomycetes</taxon>
        <taxon>Eurotiomycetidae</taxon>
        <taxon>Eurotiales</taxon>
        <taxon>Aspergillaceae</taxon>
        <taxon>Penicillium</taxon>
    </lineage>
</organism>
<dbReference type="AlphaFoldDB" id="A0A9W9N1S3"/>
<evidence type="ECO:0000313" key="1">
    <source>
        <dbReference type="EMBL" id="KAJ5211530.1"/>
    </source>
</evidence>
<sequence length="86" mass="9943">MNARHTYVQLCEALLDNFGQELTFNDMAYEVKQLNGAAEYMAQMRKAPVHIDNCMPFYVTMFHEFIHTVQNPEVEGTAGYGWRNGH</sequence>
<evidence type="ECO:0000313" key="2">
    <source>
        <dbReference type="Proteomes" id="UP001150904"/>
    </source>
</evidence>
<dbReference type="RefSeq" id="XP_058309700.1">
    <property type="nucleotide sequence ID" value="XM_058450238.1"/>
</dbReference>
<protein>
    <submittedName>
        <fullName evidence="1">Uncharacterized protein</fullName>
    </submittedName>
</protein>
<accession>A0A9W9N1S3</accession>
<reference evidence="1" key="1">
    <citation type="submission" date="2022-12" db="EMBL/GenBank/DDBJ databases">
        <authorList>
            <person name="Petersen C."/>
        </authorList>
    </citation>
    <scope>NUCLEOTIDE SEQUENCE</scope>
    <source>
        <strain evidence="1">IBT 15544</strain>
    </source>
</reference>
<comment type="caution">
    <text evidence="1">The sequence shown here is derived from an EMBL/GenBank/DDBJ whole genome shotgun (WGS) entry which is preliminary data.</text>
</comment>
<reference evidence="1" key="2">
    <citation type="journal article" date="2023" name="IMA Fungus">
        <title>Comparative genomic study of the Penicillium genus elucidates a diverse pangenome and 15 lateral gene transfer events.</title>
        <authorList>
            <person name="Petersen C."/>
            <person name="Sorensen T."/>
            <person name="Nielsen M.R."/>
            <person name="Sondergaard T.E."/>
            <person name="Sorensen J.L."/>
            <person name="Fitzpatrick D.A."/>
            <person name="Frisvad J.C."/>
            <person name="Nielsen K.L."/>
        </authorList>
    </citation>
    <scope>NUCLEOTIDE SEQUENCE</scope>
    <source>
        <strain evidence="1">IBT 15544</strain>
    </source>
</reference>
<dbReference type="Proteomes" id="UP001150904">
    <property type="component" value="Unassembled WGS sequence"/>
</dbReference>
<dbReference type="EMBL" id="JAPQKR010000008">
    <property type="protein sequence ID" value="KAJ5211530.1"/>
    <property type="molecule type" value="Genomic_DNA"/>
</dbReference>
<name>A0A9W9N1S3_9EURO</name>
<dbReference type="GeneID" id="83177539"/>
<proteinExistence type="predicted"/>
<keyword evidence="2" id="KW-1185">Reference proteome</keyword>
<gene>
    <name evidence="1" type="ORF">N7498_003176</name>
</gene>